<feature type="domain" description="MaoC-like" evidence="2">
    <location>
        <begin position="24"/>
        <end position="111"/>
    </location>
</feature>
<dbReference type="Gene3D" id="3.10.129.10">
    <property type="entry name" value="Hotdog Thioesterase"/>
    <property type="match status" value="1"/>
</dbReference>
<reference evidence="4 5" key="1">
    <citation type="submission" date="2017-10" db="EMBL/GenBank/DDBJ databases">
        <title>The new phylogeny of genus Mycobacterium.</title>
        <authorList>
            <person name="Tortoli E."/>
            <person name="Trovato A."/>
            <person name="Cirillo D.M."/>
        </authorList>
    </citation>
    <scope>NUCLEOTIDE SEQUENCE [LARGE SCALE GENOMIC DNA]</scope>
    <source>
        <strain evidence="4 5">CCUG37673</strain>
    </source>
</reference>
<dbReference type="EMBL" id="BLKS01000001">
    <property type="protein sequence ID" value="GFG50499.1"/>
    <property type="molecule type" value="Genomic_DNA"/>
</dbReference>
<reference evidence="3" key="3">
    <citation type="submission" date="2020-02" db="EMBL/GenBank/DDBJ databases">
        <authorList>
            <person name="Matsumoto Y."/>
            <person name="Motooka D."/>
            <person name="Nakamura S."/>
        </authorList>
    </citation>
    <scope>NUCLEOTIDE SEQUENCE</scope>
    <source>
        <strain evidence="3">JCM 6377</strain>
    </source>
</reference>
<dbReference type="InterPro" id="IPR029069">
    <property type="entry name" value="HotDog_dom_sf"/>
</dbReference>
<dbReference type="InterPro" id="IPR002539">
    <property type="entry name" value="MaoC-like_dom"/>
</dbReference>
<comment type="similarity">
    <text evidence="1">Belongs to the enoyl-CoA hydratase/isomerase family.</text>
</comment>
<dbReference type="EMBL" id="PDCP01000054">
    <property type="protein sequence ID" value="PEG34878.1"/>
    <property type="molecule type" value="Genomic_DNA"/>
</dbReference>
<evidence type="ECO:0000313" key="6">
    <source>
        <dbReference type="Proteomes" id="UP000465302"/>
    </source>
</evidence>
<evidence type="ECO:0000313" key="5">
    <source>
        <dbReference type="Proteomes" id="UP000220914"/>
    </source>
</evidence>
<sequence length="145" mass="15906">MTGAQQVYAEDIAPGYELPELVKNCTPRQLVMWAGAAPDFYEIHYDAEYARAAGLPGLVVHGALKYAFLGQLLHDWVAPDGRVVSFRCSYRGLDVPGEDLRCRGVVRGSTVEAGETRFELQIWIENPRGEITTPGSAVVVLPSRS</sequence>
<dbReference type="Proteomes" id="UP000220914">
    <property type="component" value="Unassembled WGS sequence"/>
</dbReference>
<reference evidence="3 6" key="2">
    <citation type="journal article" date="2019" name="Emerg. Microbes Infect.">
        <title>Comprehensive subspecies identification of 175 nontuberculous mycobacteria species based on 7547 genomic profiles.</title>
        <authorList>
            <person name="Matsumoto Y."/>
            <person name="Kinjo T."/>
            <person name="Motooka D."/>
            <person name="Nabeya D."/>
            <person name="Jung N."/>
            <person name="Uechi K."/>
            <person name="Horii T."/>
            <person name="Iida T."/>
            <person name="Fujita J."/>
            <person name="Nakamura S."/>
        </authorList>
    </citation>
    <scope>NUCLEOTIDE SEQUENCE [LARGE SCALE GENOMIC DNA]</scope>
    <source>
        <strain evidence="3 6">JCM 6377</strain>
    </source>
</reference>
<gene>
    <name evidence="4" type="ORF">CQY20_23660</name>
    <name evidence="3" type="ORF">MAGR_19400</name>
</gene>
<dbReference type="Proteomes" id="UP000465302">
    <property type="component" value="Unassembled WGS sequence"/>
</dbReference>
<name>A0A2A7MUP5_MYCAG</name>
<keyword evidence="5" id="KW-1185">Reference proteome</keyword>
<accession>A0A2A7MUP5</accession>
<organism evidence="4 5">
    <name type="scientific">Mycolicibacterium agri</name>
    <name type="common">Mycobacterium agri</name>
    <dbReference type="NCBI Taxonomy" id="36811"/>
    <lineage>
        <taxon>Bacteria</taxon>
        <taxon>Bacillati</taxon>
        <taxon>Actinomycetota</taxon>
        <taxon>Actinomycetes</taxon>
        <taxon>Mycobacteriales</taxon>
        <taxon>Mycobacteriaceae</taxon>
        <taxon>Mycolicibacterium</taxon>
    </lineage>
</organism>
<dbReference type="Pfam" id="PF01575">
    <property type="entry name" value="MaoC_dehydratas"/>
    <property type="match status" value="1"/>
</dbReference>
<dbReference type="SUPFAM" id="SSF54637">
    <property type="entry name" value="Thioesterase/thiol ester dehydrase-isomerase"/>
    <property type="match status" value="1"/>
</dbReference>
<evidence type="ECO:0000259" key="2">
    <source>
        <dbReference type="Pfam" id="PF01575"/>
    </source>
</evidence>
<evidence type="ECO:0000313" key="4">
    <source>
        <dbReference type="EMBL" id="PEG34878.1"/>
    </source>
</evidence>
<dbReference type="RefSeq" id="WP_097942517.1">
    <property type="nucleotide sequence ID" value="NZ_BLKS01000001.1"/>
</dbReference>
<comment type="caution">
    <text evidence="4">The sequence shown here is derived from an EMBL/GenBank/DDBJ whole genome shotgun (WGS) entry which is preliminary data.</text>
</comment>
<proteinExistence type="inferred from homology"/>
<dbReference type="OrthoDB" id="9800237at2"/>
<evidence type="ECO:0000256" key="1">
    <source>
        <dbReference type="ARBA" id="ARBA00005254"/>
    </source>
</evidence>
<evidence type="ECO:0000313" key="3">
    <source>
        <dbReference type="EMBL" id="GFG50499.1"/>
    </source>
</evidence>
<dbReference type="AlphaFoldDB" id="A0A2A7MUP5"/>
<protein>
    <submittedName>
        <fullName evidence="4">Dehydratase</fullName>
    </submittedName>
</protein>